<evidence type="ECO:0000313" key="3">
    <source>
        <dbReference type="Proteomes" id="UP000007041"/>
    </source>
</evidence>
<dbReference type="STRING" id="1511.CLOST_0495"/>
<keyword evidence="1" id="KW-0812">Transmembrane</keyword>
<protein>
    <submittedName>
        <fullName evidence="2">Uncharacterized protein</fullName>
    </submittedName>
</protein>
<keyword evidence="1" id="KW-0472">Membrane</keyword>
<keyword evidence="3" id="KW-1185">Reference proteome</keyword>
<accession>E3PW06</accession>
<dbReference type="Proteomes" id="UP000007041">
    <property type="component" value="Chromosome"/>
</dbReference>
<keyword evidence="1" id="KW-1133">Transmembrane helix</keyword>
<dbReference type="HOGENOM" id="CLU_3307763_0_0_9"/>
<organism evidence="2 3">
    <name type="scientific">Acetoanaerobium sticklandii (strain ATCC 12662 / DSM 519 / JCM 1433 / CCUG 9281 / NCIMB 10654 / HF)</name>
    <name type="common">Clostridium sticklandii</name>
    <dbReference type="NCBI Taxonomy" id="499177"/>
    <lineage>
        <taxon>Bacteria</taxon>
        <taxon>Bacillati</taxon>
        <taxon>Bacillota</taxon>
        <taxon>Clostridia</taxon>
        <taxon>Peptostreptococcales</taxon>
        <taxon>Filifactoraceae</taxon>
        <taxon>Acetoanaerobium</taxon>
    </lineage>
</organism>
<dbReference type="KEGG" id="cst:CLOST_0495"/>
<sequence>MYKNMVSYKNWTLFVNKSWILAYMSNLGLAKQLVFLMQL</sequence>
<feature type="transmembrane region" description="Helical" evidence="1">
    <location>
        <begin position="20"/>
        <end position="37"/>
    </location>
</feature>
<proteinExistence type="predicted"/>
<name>E3PW06_ACESD</name>
<evidence type="ECO:0000256" key="1">
    <source>
        <dbReference type="SAM" id="Phobius"/>
    </source>
</evidence>
<gene>
    <name evidence="2" type="ordered locus">CLOST_0495</name>
</gene>
<evidence type="ECO:0000313" key="2">
    <source>
        <dbReference type="EMBL" id="CBH20621.1"/>
    </source>
</evidence>
<dbReference type="BioCyc" id="CSTI499177:GJE9-537-MONOMER"/>
<reference evidence="3" key="1">
    <citation type="journal article" date="2010" name="BMC Genomics">
        <title>Clostridium sticklandii, a specialist in amino acid degradation:revisiting its metabolism through its genome sequence.</title>
        <authorList>
            <person name="Fonknechten N."/>
            <person name="Chaussonnerie S."/>
            <person name="Tricot S."/>
            <person name="Lajus A."/>
            <person name="Andreesen J.R."/>
            <person name="Perchat N."/>
            <person name="Pelletier E."/>
            <person name="Gouyvenoux M."/>
            <person name="Barbe V."/>
            <person name="Salanoubat M."/>
            <person name="Le Paslier D."/>
            <person name="Weissenbach J."/>
            <person name="Cohen G.N."/>
            <person name="Kreimeyer A."/>
        </authorList>
    </citation>
    <scope>NUCLEOTIDE SEQUENCE [LARGE SCALE GENOMIC DNA]</scope>
    <source>
        <strain evidence="3">ATCC 12662 / DSM 519 / JCM 1433 / CCUG 9281 / NCIMB 10654 / HF</strain>
    </source>
</reference>
<dbReference type="AlphaFoldDB" id="E3PW06"/>
<dbReference type="EMBL" id="FP565809">
    <property type="protein sequence ID" value="CBH20621.1"/>
    <property type="molecule type" value="Genomic_DNA"/>
</dbReference>